<evidence type="ECO:0000313" key="3">
    <source>
        <dbReference type="Proteomes" id="UP000184447"/>
    </source>
</evidence>
<proteinExistence type="predicted"/>
<name>A0A1M5VG62_9CLOT</name>
<sequence>MHTSIEILMKNLNRKLLGYFRYYGVTDNSISLNKFRDCVQRILYKILNRRSQVKSLNWDKYTLFKRIHKTQNYKIYVNIFELRKEISYIM</sequence>
<dbReference type="AlphaFoldDB" id="A0A1M5VG62"/>
<organism evidence="2 3">
    <name type="scientific">Clostridium grantii DSM 8605</name>
    <dbReference type="NCBI Taxonomy" id="1121316"/>
    <lineage>
        <taxon>Bacteria</taxon>
        <taxon>Bacillati</taxon>
        <taxon>Bacillota</taxon>
        <taxon>Clostridia</taxon>
        <taxon>Eubacteriales</taxon>
        <taxon>Clostridiaceae</taxon>
        <taxon>Clostridium</taxon>
    </lineage>
</organism>
<protein>
    <submittedName>
        <fullName evidence="2">Group II intron, maturase-specific domain</fullName>
    </submittedName>
</protein>
<dbReference type="Proteomes" id="UP000184447">
    <property type="component" value="Unassembled WGS sequence"/>
</dbReference>
<evidence type="ECO:0000313" key="2">
    <source>
        <dbReference type="EMBL" id="SHH74216.1"/>
    </source>
</evidence>
<dbReference type="Pfam" id="PF08388">
    <property type="entry name" value="GIIM"/>
    <property type="match status" value="1"/>
</dbReference>
<reference evidence="2 3" key="1">
    <citation type="submission" date="2016-11" db="EMBL/GenBank/DDBJ databases">
        <authorList>
            <person name="Jaros S."/>
            <person name="Januszkiewicz K."/>
            <person name="Wedrychowicz H."/>
        </authorList>
    </citation>
    <scope>NUCLEOTIDE SEQUENCE [LARGE SCALE GENOMIC DNA]</scope>
    <source>
        <strain evidence="2 3">DSM 8605</strain>
    </source>
</reference>
<dbReference type="OrthoDB" id="9793236at2"/>
<dbReference type="EMBL" id="FQXM01000011">
    <property type="protein sequence ID" value="SHH74216.1"/>
    <property type="molecule type" value="Genomic_DNA"/>
</dbReference>
<dbReference type="InterPro" id="IPR013597">
    <property type="entry name" value="Mat_intron_G2"/>
</dbReference>
<keyword evidence="3" id="KW-1185">Reference proteome</keyword>
<evidence type="ECO:0000259" key="1">
    <source>
        <dbReference type="Pfam" id="PF08388"/>
    </source>
</evidence>
<gene>
    <name evidence="2" type="ORF">SAMN02745207_02286</name>
</gene>
<feature type="domain" description="Group II intron maturase-specific" evidence="1">
    <location>
        <begin position="4"/>
        <end position="61"/>
    </location>
</feature>
<accession>A0A1M5VG62</accession>
<dbReference type="STRING" id="1121316.SAMN02745207_02286"/>